<dbReference type="GO" id="GO:0004590">
    <property type="term" value="F:orotidine-5'-phosphate decarboxylase activity"/>
    <property type="evidence" value="ECO:0007669"/>
    <property type="project" value="UniProtKB-EC"/>
</dbReference>
<comment type="pathway">
    <text evidence="1">Pyrimidine metabolism; UMP biosynthesis via de novo pathway; UMP from orotate: step 2/2.</text>
</comment>
<keyword evidence="5" id="KW-0210">Decarboxylase</keyword>
<proteinExistence type="inferred from homology"/>
<evidence type="ECO:0000256" key="8">
    <source>
        <dbReference type="ARBA" id="ARBA00033428"/>
    </source>
</evidence>
<reference evidence="11" key="1">
    <citation type="submission" date="2021-02" db="EMBL/GenBank/DDBJ databases">
        <authorList>
            <person name="Han P."/>
        </authorList>
    </citation>
    <scope>NUCLEOTIDE SEQUENCE</scope>
    <source>
        <strain evidence="11">Candidatus Nitrosotenuis uzonensis 5A</strain>
    </source>
</reference>
<dbReference type="SMART" id="SM00934">
    <property type="entry name" value="OMPdecase"/>
    <property type="match status" value="1"/>
</dbReference>
<evidence type="ECO:0000256" key="1">
    <source>
        <dbReference type="ARBA" id="ARBA00004861"/>
    </source>
</evidence>
<evidence type="ECO:0000256" key="9">
    <source>
        <dbReference type="ARBA" id="ARBA00049157"/>
    </source>
</evidence>
<gene>
    <name evidence="11" type="ORF">NUZ5A_50414</name>
</gene>
<dbReference type="CDD" id="cd04725">
    <property type="entry name" value="OMP_decarboxylase_like"/>
    <property type="match status" value="1"/>
</dbReference>
<dbReference type="Proteomes" id="UP000655759">
    <property type="component" value="Unassembled WGS sequence"/>
</dbReference>
<dbReference type="AlphaFoldDB" id="A0A812F1L9"/>
<evidence type="ECO:0000259" key="10">
    <source>
        <dbReference type="SMART" id="SM00934"/>
    </source>
</evidence>
<comment type="caution">
    <text evidence="11">The sequence shown here is derived from an EMBL/GenBank/DDBJ whole genome shotgun (WGS) entry which is preliminary data.</text>
</comment>
<comment type="similarity">
    <text evidence="2">Belongs to the OMP decarboxylase family. Type 2 subfamily.</text>
</comment>
<protein>
    <recommendedName>
        <fullName evidence="4">Orotidine 5'-phosphate decarboxylase</fullName>
        <ecNumber evidence="3">4.1.1.23</ecNumber>
    </recommendedName>
    <alternativeName>
        <fullName evidence="8">OMP decarboxylase</fullName>
    </alternativeName>
</protein>
<evidence type="ECO:0000256" key="5">
    <source>
        <dbReference type="ARBA" id="ARBA00022793"/>
    </source>
</evidence>
<evidence type="ECO:0000256" key="7">
    <source>
        <dbReference type="ARBA" id="ARBA00023239"/>
    </source>
</evidence>
<sequence>MTSYRQAIRSLASEKSPLILANDYDKTTNFESKTLQNIRNLSRYICAIKMNFHVLLPLGYKQIKKITKTAHDSGLVCIADIKLNDIGNTNNVTVRTLWDMGFDAVIVNPMMGPANLQNLVRLAHKNRKGIISLCHMSSPEAKVTYELPVDSQKTPLYHLFLKWAIKMQTDGIIVGATFPEIVMFCKKKTKNKLEIYSPGIGTQGGDIQKTIAAGSSYLIVGRTILAAKDPKQAAKSLFDLTKN</sequence>
<dbReference type="Gene3D" id="3.20.20.70">
    <property type="entry name" value="Aldolase class I"/>
    <property type="match status" value="1"/>
</dbReference>
<dbReference type="GO" id="GO:0044205">
    <property type="term" value="P:'de novo' UMP biosynthetic process"/>
    <property type="evidence" value="ECO:0007669"/>
    <property type="project" value="UniProtKB-UniPathway"/>
</dbReference>
<dbReference type="Pfam" id="PF00215">
    <property type="entry name" value="OMPdecase"/>
    <property type="match status" value="1"/>
</dbReference>
<dbReference type="PANTHER" id="PTHR43375:SF1">
    <property type="entry name" value="OROTIDINE 5'-PHOSPHATE DECARBOXYLASE"/>
    <property type="match status" value="1"/>
</dbReference>
<dbReference type="RefSeq" id="WP_205099372.1">
    <property type="nucleotide sequence ID" value="NZ_CAJNAQ010000005.1"/>
</dbReference>
<evidence type="ECO:0000256" key="6">
    <source>
        <dbReference type="ARBA" id="ARBA00022975"/>
    </source>
</evidence>
<dbReference type="InterPro" id="IPR011060">
    <property type="entry name" value="RibuloseP-bd_barrel"/>
</dbReference>
<comment type="catalytic activity">
    <reaction evidence="9">
        <text>orotidine 5'-phosphate + H(+) = UMP + CO2</text>
        <dbReference type="Rhea" id="RHEA:11596"/>
        <dbReference type="ChEBI" id="CHEBI:15378"/>
        <dbReference type="ChEBI" id="CHEBI:16526"/>
        <dbReference type="ChEBI" id="CHEBI:57538"/>
        <dbReference type="ChEBI" id="CHEBI:57865"/>
        <dbReference type="EC" id="4.1.1.23"/>
    </reaction>
</comment>
<evidence type="ECO:0000313" key="12">
    <source>
        <dbReference type="Proteomes" id="UP000655759"/>
    </source>
</evidence>
<dbReference type="PANTHER" id="PTHR43375">
    <property type="entry name" value="OROTIDINE 5'-PHOSPHATE DECARBOXYLASE"/>
    <property type="match status" value="1"/>
</dbReference>
<dbReference type="EC" id="4.1.1.23" evidence="3"/>
<evidence type="ECO:0000256" key="4">
    <source>
        <dbReference type="ARBA" id="ARBA00021923"/>
    </source>
</evidence>
<dbReference type="UniPathway" id="UPA00070">
    <property type="reaction ID" value="UER00120"/>
</dbReference>
<feature type="domain" description="Orotidine 5'-phosphate decarboxylase" evidence="10">
    <location>
        <begin position="17"/>
        <end position="237"/>
    </location>
</feature>
<dbReference type="EMBL" id="CAJNAQ010000005">
    <property type="protein sequence ID" value="CAE6495415.1"/>
    <property type="molecule type" value="Genomic_DNA"/>
</dbReference>
<evidence type="ECO:0000313" key="11">
    <source>
        <dbReference type="EMBL" id="CAE6495415.1"/>
    </source>
</evidence>
<accession>A0A812F1L9</accession>
<organism evidence="11 12">
    <name type="scientific">Candidatus Nitrosotenuis uzonensis</name>
    <dbReference type="NCBI Taxonomy" id="1407055"/>
    <lineage>
        <taxon>Archaea</taxon>
        <taxon>Nitrososphaerota</taxon>
        <taxon>Candidatus Nitrosotenuis</taxon>
    </lineage>
</organism>
<keyword evidence="6" id="KW-0665">Pyrimidine biosynthesis</keyword>
<name>A0A812F1L9_9ARCH</name>
<dbReference type="InterPro" id="IPR013785">
    <property type="entry name" value="Aldolase_TIM"/>
</dbReference>
<dbReference type="SUPFAM" id="SSF51366">
    <property type="entry name" value="Ribulose-phoshate binding barrel"/>
    <property type="match status" value="1"/>
</dbReference>
<keyword evidence="7" id="KW-0456">Lyase</keyword>
<dbReference type="InterPro" id="IPR011995">
    <property type="entry name" value="OMPdecase_type-2"/>
</dbReference>
<evidence type="ECO:0000256" key="3">
    <source>
        <dbReference type="ARBA" id="ARBA00012321"/>
    </source>
</evidence>
<dbReference type="InterPro" id="IPR001754">
    <property type="entry name" value="OMPdeCOase_dom"/>
</dbReference>
<evidence type="ECO:0000256" key="2">
    <source>
        <dbReference type="ARBA" id="ARBA00008847"/>
    </source>
</evidence>
<dbReference type="GO" id="GO:0006207">
    <property type="term" value="P:'de novo' pyrimidine nucleobase biosynthetic process"/>
    <property type="evidence" value="ECO:0007669"/>
    <property type="project" value="InterPro"/>
</dbReference>